<keyword evidence="3 4" id="KW-0501">Molybdenum cofactor biosynthesis</keyword>
<dbReference type="GO" id="GO:0006777">
    <property type="term" value="P:Mo-molybdopterin cofactor biosynthetic process"/>
    <property type="evidence" value="ECO:0007669"/>
    <property type="project" value="UniProtKB-UniRule"/>
</dbReference>
<dbReference type="CDD" id="cd00756">
    <property type="entry name" value="MoaE"/>
    <property type="match status" value="1"/>
</dbReference>
<accession>A0A914Z913</accession>
<comment type="catalytic activity">
    <reaction evidence="4">
        <text>2 [molybdopterin-synthase sulfur-carrier protein]-C-terminal-Gly-aminoethanethioate + cyclic pyranopterin phosphate + H2O = molybdopterin + 2 [molybdopterin-synthase sulfur-carrier protein]-C-terminal Gly-Gly + 2 H(+)</text>
        <dbReference type="Rhea" id="RHEA:26333"/>
        <dbReference type="Rhea" id="RHEA-COMP:12202"/>
        <dbReference type="Rhea" id="RHEA-COMP:19907"/>
        <dbReference type="ChEBI" id="CHEBI:15377"/>
        <dbReference type="ChEBI" id="CHEBI:15378"/>
        <dbReference type="ChEBI" id="CHEBI:58698"/>
        <dbReference type="ChEBI" id="CHEBI:59648"/>
        <dbReference type="ChEBI" id="CHEBI:90778"/>
        <dbReference type="ChEBI" id="CHEBI:232372"/>
        <dbReference type="EC" id="2.8.1.12"/>
    </reaction>
</comment>
<comment type="subunit">
    <text evidence="4">Heterotetramer; composed of 2 small (MOCS2A) and 2 large (MOCS2B) subunits.</text>
</comment>
<comment type="pathway">
    <text evidence="4">Cofactor biosynthesis; molybdopterin biosynthesis.</text>
</comment>
<feature type="binding site" evidence="4">
    <location>
        <position position="209"/>
    </location>
    <ligand>
        <name>substrate</name>
    </ligand>
</feature>
<dbReference type="Gene3D" id="3.90.1170.40">
    <property type="entry name" value="Molybdopterin biosynthesis MoaE subunit"/>
    <property type="match status" value="1"/>
</dbReference>
<dbReference type="HAMAP" id="MF_03052">
    <property type="entry name" value="MOC2B"/>
    <property type="match status" value="1"/>
</dbReference>
<dbReference type="WBParaSite" id="PSU_v2.g9162.t1">
    <property type="protein sequence ID" value="PSU_v2.g9162.t1"/>
    <property type="gene ID" value="PSU_v2.g9162"/>
</dbReference>
<organism evidence="5 6">
    <name type="scientific">Panagrolaimus superbus</name>
    <dbReference type="NCBI Taxonomy" id="310955"/>
    <lineage>
        <taxon>Eukaryota</taxon>
        <taxon>Metazoa</taxon>
        <taxon>Ecdysozoa</taxon>
        <taxon>Nematoda</taxon>
        <taxon>Chromadorea</taxon>
        <taxon>Rhabditida</taxon>
        <taxon>Tylenchina</taxon>
        <taxon>Panagrolaimomorpha</taxon>
        <taxon>Panagrolaimoidea</taxon>
        <taxon>Panagrolaimidae</taxon>
        <taxon>Panagrolaimus</taxon>
    </lineage>
</organism>
<dbReference type="PANTHER" id="PTHR23404">
    <property type="entry name" value="MOLYBDOPTERIN SYNTHASE RELATED"/>
    <property type="match status" value="1"/>
</dbReference>
<dbReference type="Proteomes" id="UP000887577">
    <property type="component" value="Unplaced"/>
</dbReference>
<protein>
    <recommendedName>
        <fullName evidence="4">Molybdopterin synthase catalytic subunit</fullName>
        <ecNumber evidence="4">2.8.1.12</ecNumber>
    </recommendedName>
    <alternativeName>
        <fullName evidence="4">Molybdenum cofactor synthesis protein 2 large subunit</fullName>
    </alternativeName>
    <alternativeName>
        <fullName evidence="4">Molybdenum cofactor synthesis protein 2B</fullName>
        <shortName evidence="4">MOCS2B</shortName>
    </alternativeName>
</protein>
<feature type="binding site" evidence="4">
    <location>
        <begin position="216"/>
        <end position="218"/>
    </location>
    <ligand>
        <name>substrate</name>
    </ligand>
</feature>
<sequence length="255" mass="29698">MLCELKSLESLLNETVFFTMTKEECEKRRSTRSYDPPDRPGYFDQIVWPAYEQHFTNAIKRNHEDHKILFISGTDPLEEIVAKIFDKLQEVFNDFVRIQSDPISSMSTEKFVNLPNCGAISTFIGTTRDNFNNKKVKLLEYECYEAMAYSEMKNVCQKTREKFAEIKRIAIFHRIGKVDIGEASVIISSSSPHRREAIEATHFAIDILKETVPIFKKEIYEDGTKSWKENAEFDKFKEKLQCNGCSVDAKYRNQQ</sequence>
<dbReference type="FunFam" id="3.90.1170.40:FF:000002">
    <property type="entry name" value="Molybdopterin synthase catalytic subunit"/>
    <property type="match status" value="1"/>
</dbReference>
<evidence type="ECO:0000313" key="5">
    <source>
        <dbReference type="Proteomes" id="UP000887577"/>
    </source>
</evidence>
<dbReference type="SUPFAM" id="SSF52540">
    <property type="entry name" value="P-loop containing nucleoside triphosphate hydrolases"/>
    <property type="match status" value="1"/>
</dbReference>
<dbReference type="SUPFAM" id="SSF54690">
    <property type="entry name" value="Molybdopterin synthase subunit MoaE"/>
    <property type="match status" value="1"/>
</dbReference>
<evidence type="ECO:0000256" key="2">
    <source>
        <dbReference type="ARBA" id="ARBA00022679"/>
    </source>
</evidence>
<evidence type="ECO:0000313" key="6">
    <source>
        <dbReference type="WBParaSite" id="PSU_v2.g9162.t1"/>
    </source>
</evidence>
<comment type="similarity">
    <text evidence="4">Belongs to the MoaE family. MOCS2B subfamily.</text>
</comment>
<keyword evidence="5" id="KW-1185">Reference proteome</keyword>
<dbReference type="InterPro" id="IPR027417">
    <property type="entry name" value="P-loop_NTPase"/>
</dbReference>
<evidence type="ECO:0000256" key="1">
    <source>
        <dbReference type="ARBA" id="ARBA00022490"/>
    </source>
</evidence>
<dbReference type="Gene3D" id="3.40.50.300">
    <property type="entry name" value="P-loop containing nucleotide triphosphate hydrolases"/>
    <property type="match status" value="1"/>
</dbReference>
<dbReference type="InterPro" id="IPR028888">
    <property type="entry name" value="MOCS2B_euk"/>
</dbReference>
<proteinExistence type="inferred from homology"/>
<evidence type="ECO:0000256" key="4">
    <source>
        <dbReference type="HAMAP-Rule" id="MF_03052"/>
    </source>
</evidence>
<comment type="subcellular location">
    <subcellularLocation>
        <location evidence="4">Cytoplasm</location>
    </subcellularLocation>
</comment>
<comment type="function">
    <text evidence="4">Catalytic subunit of the molybdopterin synthase complex, a complex that catalyzes the conversion of precursor Z into molybdopterin. Acts by mediating the incorporation of 2 sulfur atoms from thiocarboxylated MOCS2A into precursor Z to generate a dithiolene group.</text>
</comment>
<dbReference type="InterPro" id="IPR003448">
    <property type="entry name" value="Mopterin_biosynth_MoaE"/>
</dbReference>
<dbReference type="AlphaFoldDB" id="A0A914Z913"/>
<dbReference type="InterPro" id="IPR036563">
    <property type="entry name" value="MoaE_sf"/>
</dbReference>
<keyword evidence="2 4" id="KW-0808">Transferase</keyword>
<dbReference type="GO" id="GO:1990140">
    <property type="term" value="C:molybdopterin synthase complex"/>
    <property type="evidence" value="ECO:0007669"/>
    <property type="project" value="UniProtKB-UniRule"/>
</dbReference>
<name>A0A914Z913_9BILA</name>
<dbReference type="Pfam" id="PF02391">
    <property type="entry name" value="MoaE"/>
    <property type="match status" value="1"/>
</dbReference>
<evidence type="ECO:0000256" key="3">
    <source>
        <dbReference type="ARBA" id="ARBA00023150"/>
    </source>
</evidence>
<keyword evidence="1 4" id="KW-0963">Cytoplasm</keyword>
<reference evidence="6" key="1">
    <citation type="submission" date="2022-11" db="UniProtKB">
        <authorList>
            <consortium name="WormBaseParasite"/>
        </authorList>
    </citation>
    <scope>IDENTIFICATION</scope>
</reference>
<feature type="binding site" evidence="4">
    <location>
        <begin position="193"/>
        <end position="194"/>
    </location>
    <ligand>
        <name>substrate</name>
    </ligand>
</feature>
<dbReference type="GO" id="GO:0030366">
    <property type="term" value="F:molybdopterin synthase activity"/>
    <property type="evidence" value="ECO:0007669"/>
    <property type="project" value="UniProtKB-UniRule"/>
</dbReference>
<dbReference type="EC" id="2.8.1.12" evidence="4"/>